<keyword evidence="1" id="KW-0732">Signal</keyword>
<dbReference type="Pfam" id="PF17930">
    <property type="entry name" value="LpxI_N"/>
    <property type="match status" value="1"/>
</dbReference>
<comment type="caution">
    <text evidence="4">The sequence shown here is derived from an EMBL/GenBank/DDBJ whole genome shotgun (WGS) entry which is preliminary data.</text>
</comment>
<dbReference type="InterPro" id="IPR053174">
    <property type="entry name" value="LpxI"/>
</dbReference>
<feature type="signal peptide" evidence="1">
    <location>
        <begin position="1"/>
        <end position="25"/>
    </location>
</feature>
<name>A0A1E5XKB2_9HYPH</name>
<dbReference type="InterPro" id="IPR043167">
    <property type="entry name" value="LpxI_C_sf"/>
</dbReference>
<dbReference type="AlphaFoldDB" id="A0A1E5XKB2"/>
<protein>
    <recommendedName>
        <fullName evidence="6">Pterin-binding domain-containing protein</fullName>
    </recommendedName>
</protein>
<feature type="domain" description="LpxI N-terminal" evidence="3">
    <location>
        <begin position="6"/>
        <end position="127"/>
    </location>
</feature>
<dbReference type="EMBL" id="LAJE02000341">
    <property type="protein sequence ID" value="OEO29015.1"/>
    <property type="molecule type" value="Genomic_DNA"/>
</dbReference>
<proteinExistence type="predicted"/>
<dbReference type="RefSeq" id="WP_069911693.1">
    <property type="nucleotide sequence ID" value="NZ_LAJE02000341.1"/>
</dbReference>
<feature type="domain" description="LpxI C-terminal" evidence="2">
    <location>
        <begin position="131"/>
        <end position="267"/>
    </location>
</feature>
<evidence type="ECO:0000259" key="2">
    <source>
        <dbReference type="Pfam" id="PF06230"/>
    </source>
</evidence>
<evidence type="ECO:0000259" key="3">
    <source>
        <dbReference type="Pfam" id="PF17930"/>
    </source>
</evidence>
<evidence type="ECO:0000256" key="1">
    <source>
        <dbReference type="SAM" id="SignalP"/>
    </source>
</evidence>
<organism evidence="4 5">
    <name type="scientific">Devosia insulae DS-56</name>
    <dbReference type="NCBI Taxonomy" id="1116389"/>
    <lineage>
        <taxon>Bacteria</taxon>
        <taxon>Pseudomonadati</taxon>
        <taxon>Pseudomonadota</taxon>
        <taxon>Alphaproteobacteria</taxon>
        <taxon>Hyphomicrobiales</taxon>
        <taxon>Devosiaceae</taxon>
        <taxon>Devosia</taxon>
    </lineage>
</organism>
<feature type="chain" id="PRO_5009190218" description="Pterin-binding domain-containing protein" evidence="1">
    <location>
        <begin position="26"/>
        <end position="273"/>
    </location>
</feature>
<keyword evidence="5" id="KW-1185">Reference proteome</keyword>
<evidence type="ECO:0000313" key="5">
    <source>
        <dbReference type="Proteomes" id="UP000095463"/>
    </source>
</evidence>
<accession>A0A1E5XKB2</accession>
<dbReference type="Proteomes" id="UP000095463">
    <property type="component" value="Unassembled WGS sequence"/>
</dbReference>
<reference evidence="4 5" key="1">
    <citation type="journal article" date="2015" name="Genome Announc.">
        <title>Genome Assemblies of Three Soil-Associated Devosia species: D. insulae, D. limi, and D. soli.</title>
        <authorList>
            <person name="Hassan Y.I."/>
            <person name="Lepp D."/>
            <person name="Zhou T."/>
        </authorList>
    </citation>
    <scope>NUCLEOTIDE SEQUENCE [LARGE SCALE GENOMIC DNA]</scope>
    <source>
        <strain evidence="4 5">DS-56</strain>
    </source>
</reference>
<dbReference type="PANTHER" id="PTHR39962:SF1">
    <property type="entry name" value="LPXI FAMILY PROTEIN"/>
    <property type="match status" value="1"/>
</dbReference>
<dbReference type="Gene3D" id="3.40.50.20">
    <property type="match status" value="1"/>
</dbReference>
<dbReference type="OrthoDB" id="9789836at2"/>
<dbReference type="Pfam" id="PF06230">
    <property type="entry name" value="LpxI_C"/>
    <property type="match status" value="1"/>
</dbReference>
<dbReference type="InterPro" id="IPR041255">
    <property type="entry name" value="LpxI_N"/>
</dbReference>
<sequence>MMPRRLSVLAGSGALVSHVVGAALAAGDAVQVVGFAPQPDRPGATLVTGDLSNPGGAIAAIAAFRTTHVVLAGGLTISDRHRESLAGFAGGSPQASQGDAALSAITAAIEKFSGARVIGVHEIAADLMATSGSIAGRAPTEAELAAASLGLAAARDIGRLDLGQAVVVAGQRVVAAEDVGGTDELLARVAAHRALGRIGDGTGPLVLAKAAKPQQPLYVDLPAIGPDTVTNAAAAGIGVIAVEAGRSLVLDRPALAAAADRYGIAVIGLGVDG</sequence>
<dbReference type="InterPro" id="IPR010415">
    <property type="entry name" value="LpxI_C"/>
</dbReference>
<dbReference type="Gene3D" id="3.40.140.80">
    <property type="match status" value="1"/>
</dbReference>
<evidence type="ECO:0000313" key="4">
    <source>
        <dbReference type="EMBL" id="OEO29015.1"/>
    </source>
</evidence>
<evidence type="ECO:0008006" key="6">
    <source>
        <dbReference type="Google" id="ProtNLM"/>
    </source>
</evidence>
<gene>
    <name evidence="4" type="ORF">VW23_027370</name>
</gene>
<dbReference type="PANTHER" id="PTHR39962">
    <property type="entry name" value="BLL4848 PROTEIN"/>
    <property type="match status" value="1"/>
</dbReference>